<dbReference type="EMBL" id="MJFZ01001076">
    <property type="protein sequence ID" value="RAW23350.1"/>
    <property type="molecule type" value="Genomic_DNA"/>
</dbReference>
<dbReference type="Proteomes" id="UP000735874">
    <property type="component" value="Unassembled WGS sequence"/>
</dbReference>
<accession>A0A329RFV2</accession>
<evidence type="ECO:0000313" key="7">
    <source>
        <dbReference type="EMBL" id="RAW23350.1"/>
    </source>
</evidence>
<evidence type="ECO:0000313" key="2">
    <source>
        <dbReference type="EMBL" id="KAG2864815.1"/>
    </source>
</evidence>
<reference evidence="2" key="2">
    <citation type="submission" date="2018-10" db="EMBL/GenBank/DDBJ databases">
        <title>Effector identification in a new, highly contiguous assembly of the strawberry crown rot pathogen Phytophthora cactorum.</title>
        <authorList>
            <person name="Armitage A.D."/>
            <person name="Nellist C.F."/>
            <person name="Bates H."/>
            <person name="Vickerstaff R.J."/>
            <person name="Harrison R.J."/>
        </authorList>
    </citation>
    <scope>NUCLEOTIDE SEQUENCE</scope>
    <source>
        <strain evidence="2">15-7</strain>
        <strain evidence="3">4032</strain>
        <strain evidence="4">4040</strain>
        <strain evidence="5">P415</strain>
        <strain evidence="6">P421</strain>
    </source>
</reference>
<keyword evidence="1" id="KW-0732">Signal</keyword>
<dbReference type="EMBL" id="RCMI01000068">
    <property type="protein sequence ID" value="KAG2938224.1"/>
    <property type="molecule type" value="Genomic_DNA"/>
</dbReference>
<evidence type="ECO:0000313" key="3">
    <source>
        <dbReference type="EMBL" id="KAG2938224.1"/>
    </source>
</evidence>
<comment type="caution">
    <text evidence="7">The sequence shown here is derived from an EMBL/GenBank/DDBJ whole genome shotgun (WGS) entry which is preliminary data.</text>
</comment>
<dbReference type="Proteomes" id="UP000736787">
    <property type="component" value="Unassembled WGS sequence"/>
</dbReference>
<evidence type="ECO:0000313" key="8">
    <source>
        <dbReference type="Proteomes" id="UP000251314"/>
    </source>
</evidence>
<keyword evidence="8" id="KW-1185">Reference proteome</keyword>
<dbReference type="Proteomes" id="UP000760860">
    <property type="component" value="Unassembled WGS sequence"/>
</dbReference>
<feature type="chain" id="PRO_5039985391" description="RxLR effector protein" evidence="1">
    <location>
        <begin position="26"/>
        <end position="42"/>
    </location>
</feature>
<evidence type="ECO:0000313" key="6">
    <source>
        <dbReference type="EMBL" id="KAG3228401.1"/>
    </source>
</evidence>
<dbReference type="EMBL" id="RCMK01000068">
    <property type="protein sequence ID" value="KAG2950587.1"/>
    <property type="molecule type" value="Genomic_DNA"/>
</dbReference>
<feature type="signal peptide" evidence="1">
    <location>
        <begin position="1"/>
        <end position="25"/>
    </location>
</feature>
<dbReference type="EMBL" id="RCMG01000072">
    <property type="protein sequence ID" value="KAG2864815.1"/>
    <property type="molecule type" value="Genomic_DNA"/>
</dbReference>
<evidence type="ECO:0000313" key="4">
    <source>
        <dbReference type="EMBL" id="KAG2950587.1"/>
    </source>
</evidence>
<proteinExistence type="predicted"/>
<dbReference type="EMBL" id="RCML01000064">
    <property type="protein sequence ID" value="KAG2994084.1"/>
    <property type="molecule type" value="Genomic_DNA"/>
</dbReference>
<evidence type="ECO:0008006" key="9">
    <source>
        <dbReference type="Google" id="ProtNLM"/>
    </source>
</evidence>
<dbReference type="Proteomes" id="UP000697107">
    <property type="component" value="Unassembled WGS sequence"/>
</dbReference>
<dbReference type="AlphaFoldDB" id="A0A329RFV2"/>
<sequence>MAMRRANALVLTLLALLAICDISIGPEPQLRTATLERALEVA</sequence>
<gene>
    <name evidence="7" type="ORF">PC110_g20209</name>
    <name evidence="2" type="ORF">PC113_g4276</name>
    <name evidence="3" type="ORF">PC115_g3873</name>
    <name evidence="4" type="ORF">PC117_g4357</name>
    <name evidence="5" type="ORF">PC118_g3660</name>
    <name evidence="6" type="ORF">PC129_g1044</name>
</gene>
<dbReference type="Proteomes" id="UP000774804">
    <property type="component" value="Unassembled WGS sequence"/>
</dbReference>
<protein>
    <recommendedName>
        <fullName evidence="9">RxLR effector protein</fullName>
    </recommendedName>
</protein>
<evidence type="ECO:0000313" key="5">
    <source>
        <dbReference type="EMBL" id="KAG2994084.1"/>
    </source>
</evidence>
<dbReference type="Proteomes" id="UP000251314">
    <property type="component" value="Unassembled WGS sequence"/>
</dbReference>
<organism evidence="7 8">
    <name type="scientific">Phytophthora cactorum</name>
    <dbReference type="NCBI Taxonomy" id="29920"/>
    <lineage>
        <taxon>Eukaryota</taxon>
        <taxon>Sar</taxon>
        <taxon>Stramenopiles</taxon>
        <taxon>Oomycota</taxon>
        <taxon>Peronosporomycetes</taxon>
        <taxon>Peronosporales</taxon>
        <taxon>Peronosporaceae</taxon>
        <taxon>Phytophthora</taxon>
    </lineage>
</organism>
<name>A0A329RFV2_9STRA</name>
<dbReference type="EMBL" id="RCMV01000016">
    <property type="protein sequence ID" value="KAG3228401.1"/>
    <property type="molecule type" value="Genomic_DNA"/>
</dbReference>
<dbReference type="VEuPathDB" id="FungiDB:PC110_g20209"/>
<reference evidence="7 8" key="1">
    <citation type="submission" date="2018-01" db="EMBL/GenBank/DDBJ databases">
        <title>Draft genome of the strawberry crown rot pathogen Phytophthora cactorum.</title>
        <authorList>
            <person name="Armitage A.D."/>
            <person name="Lysoe E."/>
            <person name="Nellist C.F."/>
            <person name="Harrison R.J."/>
            <person name="Brurberg M.B."/>
        </authorList>
    </citation>
    <scope>NUCLEOTIDE SEQUENCE [LARGE SCALE GENOMIC DNA]</scope>
    <source>
        <strain evidence="7 8">10300</strain>
    </source>
</reference>
<evidence type="ECO:0000256" key="1">
    <source>
        <dbReference type="SAM" id="SignalP"/>
    </source>
</evidence>